<dbReference type="InterPro" id="IPR041492">
    <property type="entry name" value="HAD_2"/>
</dbReference>
<reference evidence="2" key="1">
    <citation type="journal article" date="2019" name="Int. J. Syst. Evol. Microbiol.">
        <title>The Global Catalogue of Microorganisms (GCM) 10K type strain sequencing project: providing services to taxonomists for standard genome sequencing and annotation.</title>
        <authorList>
            <consortium name="The Broad Institute Genomics Platform"/>
            <consortium name="The Broad Institute Genome Sequencing Center for Infectious Disease"/>
            <person name="Wu L."/>
            <person name="Ma J."/>
        </authorList>
    </citation>
    <scope>NUCLEOTIDE SEQUENCE [LARGE SCALE GENOMIC DNA]</scope>
    <source>
        <strain evidence="2">CCUG 59129</strain>
    </source>
</reference>
<dbReference type="InterPro" id="IPR051828">
    <property type="entry name" value="HAD-like_hydrolase_domain"/>
</dbReference>
<gene>
    <name evidence="1" type="ORF">ACFQ2I_04925</name>
</gene>
<dbReference type="PRINTS" id="PR00413">
    <property type="entry name" value="HADHALOGNASE"/>
</dbReference>
<dbReference type="NCBIfam" id="TIGR01509">
    <property type="entry name" value="HAD-SF-IA-v3"/>
    <property type="match status" value="1"/>
</dbReference>
<dbReference type="NCBIfam" id="TIGR01549">
    <property type="entry name" value="HAD-SF-IA-v1"/>
    <property type="match status" value="1"/>
</dbReference>
<proteinExistence type="predicted"/>
<comment type="caution">
    <text evidence="1">The sequence shown here is derived from an EMBL/GenBank/DDBJ whole genome shotgun (WGS) entry which is preliminary data.</text>
</comment>
<dbReference type="InterPro" id="IPR023198">
    <property type="entry name" value="PGP-like_dom2"/>
</dbReference>
<dbReference type="InterPro" id="IPR023214">
    <property type="entry name" value="HAD_sf"/>
</dbReference>
<dbReference type="InterPro" id="IPR036412">
    <property type="entry name" value="HAD-like_sf"/>
</dbReference>
<dbReference type="Gene3D" id="3.40.50.1000">
    <property type="entry name" value="HAD superfamily/HAD-like"/>
    <property type="match status" value="1"/>
</dbReference>
<dbReference type="InterPro" id="IPR006439">
    <property type="entry name" value="HAD-SF_hydro_IA"/>
</dbReference>
<dbReference type="GO" id="GO:0016787">
    <property type="term" value="F:hydrolase activity"/>
    <property type="evidence" value="ECO:0007669"/>
    <property type="project" value="UniProtKB-KW"/>
</dbReference>
<dbReference type="RefSeq" id="WP_377562535.1">
    <property type="nucleotide sequence ID" value="NZ_JBHTJZ010000005.1"/>
</dbReference>
<dbReference type="EMBL" id="JBHTJZ010000005">
    <property type="protein sequence ID" value="MFD0958727.1"/>
    <property type="molecule type" value="Genomic_DNA"/>
</dbReference>
<protein>
    <submittedName>
        <fullName evidence="1">HAD family hydrolase</fullName>
        <ecNumber evidence="1">3.1.3.-</ecNumber>
    </submittedName>
</protein>
<dbReference type="SUPFAM" id="SSF56784">
    <property type="entry name" value="HAD-like"/>
    <property type="match status" value="1"/>
</dbReference>
<dbReference type="SFLD" id="SFLDS00003">
    <property type="entry name" value="Haloacid_Dehalogenase"/>
    <property type="match status" value="1"/>
</dbReference>
<keyword evidence="2" id="KW-1185">Reference proteome</keyword>
<sequence length="241" mass="27573">MRKSFVWFDLGYTLVYQERESAYQTALKQFGLDKELNEIERAYHYADKLFMREYPGVLGGDAASFVPWYLGVVNYRLNIQLDLYRLASAIREQMKNNKTHWQAFPCTHSTLERLKEQSVGIGLISNWDNSARQVLEENGLTDYFDRIVISSETGYEKPDPRIFHHAMQLAGVSASECLYVGDNYYDDVVGARTVTMDCLLINRFGRFGIEEVSDAEIIFSVAEVPAQVETKKDSQSSGMLV</sequence>
<dbReference type="PANTHER" id="PTHR46191">
    <property type="match status" value="1"/>
</dbReference>
<dbReference type="PANTHER" id="PTHR46191:SF2">
    <property type="entry name" value="HALOACID DEHALOGENASE-LIKE HYDROLASE DOMAIN-CONTAINING PROTEIN 3"/>
    <property type="match status" value="1"/>
</dbReference>
<dbReference type="Pfam" id="PF13419">
    <property type="entry name" value="HAD_2"/>
    <property type="match status" value="1"/>
</dbReference>
<evidence type="ECO:0000313" key="1">
    <source>
        <dbReference type="EMBL" id="MFD0958727.1"/>
    </source>
</evidence>
<organism evidence="1 2">
    <name type="scientific">Paenibacillus chungangensis</name>
    <dbReference type="NCBI Taxonomy" id="696535"/>
    <lineage>
        <taxon>Bacteria</taxon>
        <taxon>Bacillati</taxon>
        <taxon>Bacillota</taxon>
        <taxon>Bacilli</taxon>
        <taxon>Bacillales</taxon>
        <taxon>Paenibacillaceae</taxon>
        <taxon>Paenibacillus</taxon>
    </lineage>
</organism>
<dbReference type="CDD" id="cd16415">
    <property type="entry name" value="HAD_dREG-2_like"/>
    <property type="match status" value="1"/>
</dbReference>
<keyword evidence="1" id="KW-0378">Hydrolase</keyword>
<name>A0ABW3HMJ0_9BACL</name>
<evidence type="ECO:0000313" key="2">
    <source>
        <dbReference type="Proteomes" id="UP001596989"/>
    </source>
</evidence>
<accession>A0ABW3HMJ0</accession>
<dbReference type="Gene3D" id="1.10.150.240">
    <property type="entry name" value="Putative phosphatase, domain 2"/>
    <property type="match status" value="1"/>
</dbReference>
<dbReference type="EC" id="3.1.3.-" evidence="1"/>
<dbReference type="Proteomes" id="UP001596989">
    <property type="component" value="Unassembled WGS sequence"/>
</dbReference>
<dbReference type="SFLD" id="SFLDG01129">
    <property type="entry name" value="C1.5:_HAD__Beta-PGM__Phosphata"/>
    <property type="match status" value="1"/>
</dbReference>